<dbReference type="InterPro" id="IPR002300">
    <property type="entry name" value="aa-tRNA-synth_Ia"/>
</dbReference>
<dbReference type="EMBL" id="JAPUFD010000012">
    <property type="protein sequence ID" value="MDI1490534.1"/>
    <property type="molecule type" value="Genomic_DNA"/>
</dbReference>
<dbReference type="InterPro" id="IPR001412">
    <property type="entry name" value="aa-tRNA-synth_I_CS"/>
</dbReference>
<evidence type="ECO:0000313" key="11">
    <source>
        <dbReference type="Proteomes" id="UP001161017"/>
    </source>
</evidence>
<dbReference type="Proteomes" id="UP001161017">
    <property type="component" value="Unassembled WGS sequence"/>
</dbReference>
<gene>
    <name evidence="10" type="primary">VAS1_2</name>
    <name evidence="10" type="ORF">OHK93_001738</name>
</gene>
<accession>A0AA43QS44</accession>
<dbReference type="AlphaFoldDB" id="A0AA43QS44"/>
<evidence type="ECO:0000256" key="2">
    <source>
        <dbReference type="ARBA" id="ARBA00013169"/>
    </source>
</evidence>
<dbReference type="GO" id="GO:0005829">
    <property type="term" value="C:cytosol"/>
    <property type="evidence" value="ECO:0007669"/>
    <property type="project" value="TreeGrafter"/>
</dbReference>
<dbReference type="GO" id="GO:0004832">
    <property type="term" value="F:valine-tRNA ligase activity"/>
    <property type="evidence" value="ECO:0007669"/>
    <property type="project" value="UniProtKB-EC"/>
</dbReference>
<dbReference type="GO" id="GO:0005524">
    <property type="term" value="F:ATP binding"/>
    <property type="evidence" value="ECO:0007669"/>
    <property type="project" value="UniProtKB-KW"/>
</dbReference>
<dbReference type="Gene3D" id="3.40.50.620">
    <property type="entry name" value="HUPs"/>
    <property type="match status" value="1"/>
</dbReference>
<evidence type="ECO:0000256" key="8">
    <source>
        <dbReference type="ARBA" id="ARBA00029936"/>
    </source>
</evidence>
<keyword evidence="5" id="KW-0067">ATP-binding</keyword>
<evidence type="ECO:0000256" key="3">
    <source>
        <dbReference type="ARBA" id="ARBA00022598"/>
    </source>
</evidence>
<keyword evidence="7" id="KW-0030">Aminoacyl-tRNA synthetase</keyword>
<sequence>MDVIDKKAKQAVAQPAAAQKKSQIKALSEVPTYVDATPEGEKKILVELDDERLRAYNPTAVESAHYAWWEQMGFFRPASSTDQKTEPKEAYVIIEPPPNVTGLLHMGHALSGTLQDIMIR</sequence>
<keyword evidence="6" id="KW-0648">Protein biosynthesis</keyword>
<evidence type="ECO:0000256" key="5">
    <source>
        <dbReference type="ARBA" id="ARBA00022840"/>
    </source>
</evidence>
<evidence type="ECO:0000256" key="6">
    <source>
        <dbReference type="ARBA" id="ARBA00022917"/>
    </source>
</evidence>
<evidence type="ECO:0000313" key="10">
    <source>
        <dbReference type="EMBL" id="MDI1490534.1"/>
    </source>
</evidence>
<dbReference type="PANTHER" id="PTHR11946:SF109">
    <property type="entry name" value="VALINE--TRNA LIGASE"/>
    <property type="match status" value="1"/>
</dbReference>
<dbReference type="PROSITE" id="PS00178">
    <property type="entry name" value="AA_TRNA_LIGASE_I"/>
    <property type="match status" value="1"/>
</dbReference>
<dbReference type="InterPro" id="IPR014729">
    <property type="entry name" value="Rossmann-like_a/b/a_fold"/>
</dbReference>
<proteinExistence type="inferred from homology"/>
<protein>
    <recommendedName>
        <fullName evidence="2">valine--tRNA ligase</fullName>
        <ecNumber evidence="2">6.1.1.9</ecNumber>
    </recommendedName>
    <alternativeName>
        <fullName evidence="8">Valyl-tRNA synthetase</fullName>
    </alternativeName>
</protein>
<feature type="domain" description="Aminoacyl-tRNA synthetase class Ia" evidence="9">
    <location>
        <begin position="65"/>
        <end position="120"/>
    </location>
</feature>
<dbReference type="GO" id="GO:0006438">
    <property type="term" value="P:valyl-tRNA aminoacylation"/>
    <property type="evidence" value="ECO:0007669"/>
    <property type="project" value="InterPro"/>
</dbReference>
<reference evidence="10" key="1">
    <citation type="journal article" date="2023" name="Genome Biol. Evol.">
        <title>First Whole Genome Sequence and Flow Cytometry Genome Size Data for the Lichen-Forming Fungus Ramalina farinacea (Ascomycota).</title>
        <authorList>
            <person name="Llewellyn T."/>
            <person name="Mian S."/>
            <person name="Hill R."/>
            <person name="Leitch I.J."/>
            <person name="Gaya E."/>
        </authorList>
    </citation>
    <scope>NUCLEOTIDE SEQUENCE</scope>
    <source>
        <strain evidence="10">LIQ254RAFAR</strain>
    </source>
</reference>
<evidence type="ECO:0000256" key="4">
    <source>
        <dbReference type="ARBA" id="ARBA00022741"/>
    </source>
</evidence>
<dbReference type="InterPro" id="IPR002303">
    <property type="entry name" value="Valyl-tRNA_ligase"/>
</dbReference>
<dbReference type="EC" id="6.1.1.9" evidence="2"/>
<evidence type="ECO:0000256" key="1">
    <source>
        <dbReference type="ARBA" id="ARBA00005594"/>
    </source>
</evidence>
<evidence type="ECO:0000259" key="9">
    <source>
        <dbReference type="Pfam" id="PF00133"/>
    </source>
</evidence>
<name>A0AA43QS44_9LECA</name>
<dbReference type="PANTHER" id="PTHR11946">
    <property type="entry name" value="VALYL-TRNA SYNTHETASES"/>
    <property type="match status" value="1"/>
</dbReference>
<organism evidence="10 11">
    <name type="scientific">Ramalina farinacea</name>
    <dbReference type="NCBI Taxonomy" id="258253"/>
    <lineage>
        <taxon>Eukaryota</taxon>
        <taxon>Fungi</taxon>
        <taxon>Dikarya</taxon>
        <taxon>Ascomycota</taxon>
        <taxon>Pezizomycotina</taxon>
        <taxon>Lecanoromycetes</taxon>
        <taxon>OSLEUM clade</taxon>
        <taxon>Lecanoromycetidae</taxon>
        <taxon>Lecanorales</taxon>
        <taxon>Lecanorineae</taxon>
        <taxon>Ramalinaceae</taxon>
        <taxon>Ramalina</taxon>
    </lineage>
</organism>
<comment type="similarity">
    <text evidence="1">Belongs to the class-I aminoacyl-tRNA synthetase family.</text>
</comment>
<keyword evidence="11" id="KW-1185">Reference proteome</keyword>
<keyword evidence="4" id="KW-0547">Nucleotide-binding</keyword>
<dbReference type="Pfam" id="PF00133">
    <property type="entry name" value="tRNA-synt_1"/>
    <property type="match status" value="1"/>
</dbReference>
<evidence type="ECO:0000256" key="7">
    <source>
        <dbReference type="ARBA" id="ARBA00023146"/>
    </source>
</evidence>
<comment type="caution">
    <text evidence="10">The sequence shown here is derived from an EMBL/GenBank/DDBJ whole genome shotgun (WGS) entry which is preliminary data.</text>
</comment>
<keyword evidence="3 10" id="KW-0436">Ligase</keyword>
<dbReference type="SUPFAM" id="SSF52374">
    <property type="entry name" value="Nucleotidylyl transferase"/>
    <property type="match status" value="1"/>
</dbReference>